<evidence type="ECO:0000256" key="6">
    <source>
        <dbReference type="ARBA" id="ARBA00022741"/>
    </source>
</evidence>
<evidence type="ECO:0000256" key="15">
    <source>
        <dbReference type="SAM" id="Phobius"/>
    </source>
</evidence>
<feature type="domain" description="Apple" evidence="18">
    <location>
        <begin position="359"/>
        <end position="436"/>
    </location>
</feature>
<evidence type="ECO:0000256" key="5">
    <source>
        <dbReference type="ARBA" id="ARBA00022729"/>
    </source>
</evidence>
<dbReference type="eggNOG" id="ENOG502RSAH">
    <property type="taxonomic scope" value="Eukaryota"/>
</dbReference>
<dbReference type="InterPro" id="IPR017441">
    <property type="entry name" value="Protein_kinase_ATP_BS"/>
</dbReference>
<evidence type="ECO:0000256" key="10">
    <source>
        <dbReference type="ARBA" id="ARBA00023136"/>
    </source>
</evidence>
<dbReference type="EMBL" id="KK198763">
    <property type="protein sequence ID" value="KCW47346.1"/>
    <property type="molecule type" value="Genomic_DNA"/>
</dbReference>
<dbReference type="EC" id="2.7.11.1" evidence="13"/>
<evidence type="ECO:0000256" key="4">
    <source>
        <dbReference type="ARBA" id="ARBA00022692"/>
    </source>
</evidence>
<keyword evidence="9 15" id="KW-1133">Transmembrane helix</keyword>
<evidence type="ECO:0000256" key="8">
    <source>
        <dbReference type="ARBA" id="ARBA00022840"/>
    </source>
</evidence>
<dbReference type="GO" id="GO:0016020">
    <property type="term" value="C:membrane"/>
    <property type="evidence" value="ECO:0007669"/>
    <property type="project" value="UniProtKB-SubCell"/>
</dbReference>
<dbReference type="InterPro" id="IPR036426">
    <property type="entry name" value="Bulb-type_lectin_dom_sf"/>
</dbReference>
<proteinExistence type="inferred from homology"/>
<dbReference type="Pfam" id="PF08276">
    <property type="entry name" value="PAN_2"/>
    <property type="match status" value="1"/>
</dbReference>
<keyword evidence="7 13" id="KW-0418">Kinase</keyword>
<dbReference type="PROSITE" id="PS50011">
    <property type="entry name" value="PROTEIN_KINASE_DOM"/>
    <property type="match status" value="1"/>
</dbReference>
<dbReference type="SMART" id="SM00108">
    <property type="entry name" value="B_lectin"/>
    <property type="match status" value="1"/>
</dbReference>
<dbReference type="GO" id="GO:0106310">
    <property type="term" value="F:protein serine kinase activity"/>
    <property type="evidence" value="ECO:0007669"/>
    <property type="project" value="RHEA"/>
</dbReference>
<keyword evidence="6 13" id="KW-0547">Nucleotide-binding</keyword>
<keyword evidence="11" id="KW-1015">Disulfide bond</keyword>
<keyword evidence="8 13" id="KW-0067">ATP-binding</keyword>
<dbReference type="GO" id="GO:0005524">
    <property type="term" value="F:ATP binding"/>
    <property type="evidence" value="ECO:0007669"/>
    <property type="project" value="UniProtKB-UniRule"/>
</dbReference>
<keyword evidence="10 15" id="KW-0472">Membrane</keyword>
<gene>
    <name evidence="19" type="ORF">EUGRSUZ_K01133</name>
</gene>
<dbReference type="InterPro" id="IPR024171">
    <property type="entry name" value="SRK-like_kinase"/>
</dbReference>
<feature type="domain" description="Bulb-type lectin" evidence="17">
    <location>
        <begin position="48"/>
        <end position="171"/>
    </location>
</feature>
<dbReference type="PROSITE" id="PS00107">
    <property type="entry name" value="PROTEIN_KINASE_ATP"/>
    <property type="match status" value="1"/>
</dbReference>
<sequence length="794" mass="88977">MTPQLIFSIRETASSCRFQRSLVGLATPQRPLANEKSRFNRSSLSISTDTILPGESLSRNRTLISRGGTFEMGFFSPGNTGNYYVGIWYKGLPQKTLVWVANRNRPVSDPFSSELKLLWDGNLVILASSKRQIWSTGSTSLMPNSTSGVLLDNGNFILRKTSDVSSVAWQSFDHPTDTWLPGAKFVYYSRTSERTVLVAWTDFDDPAPGIFSAMPAAEGKFMLSLFNRSEVYWNCSDWNEADYGLQPSQTVENTINFTFVSNENETYSKYSSVAPYNLSRIVLGPTGLYQQLVWAKHIQEWKVLWILPTQACEIYPFCGASSNCNQSDAPVCDCALGHSDHLKLEDHMGRCKRINASKCSGDRKDNFFLMPHTLLPKNSDSFTVENIDACRLLCLSNCSCSAYAYIANCQIWMDEKFMVQHSASVGVFKDFYVRIAALDWKEESKKKGKPSLVAAVVVSLAFLVLLGVLLATIRTRRFARAVDDHLLHFEYRALKKATKNFSEKIGEGGFSSVFWGALPDSTPVAVKKLANQNQSNKQFLAEIRTIGMIQHVNVVRLRGFSAEESKRFLVYDYLTNGSLAAHLFQKGSNTLDWKTRYNIAIGIAKGLEYLHERCRDRIIHCDIKPENILLDSELAPQIADFGLAKLVGRDASQVITTMRGTRGYLAPEWISGGAITSKVDVFSYGKMLFEIISGKRNIEELNSDMRDYLPLQVANSIAKGEEVLPPVDRRLKGLVEMEELCRACKVACWCIQDSEKDRPTMSQVVQILEGVMAVEKPPIPRILLQLVGSDEIEA</sequence>
<evidence type="ECO:0000256" key="9">
    <source>
        <dbReference type="ARBA" id="ARBA00022989"/>
    </source>
</evidence>
<name>A0A059A0X2_EUCGR</name>
<dbReference type="Gene3D" id="2.90.10.10">
    <property type="entry name" value="Bulb-type lectin domain"/>
    <property type="match status" value="1"/>
</dbReference>
<dbReference type="AlphaFoldDB" id="A0A059A0X2"/>
<feature type="binding site" evidence="14">
    <location>
        <position position="528"/>
    </location>
    <ligand>
        <name>ATP</name>
        <dbReference type="ChEBI" id="CHEBI:30616"/>
    </ligand>
</feature>
<evidence type="ECO:0000256" key="13">
    <source>
        <dbReference type="PIRNR" id="PIRNR000641"/>
    </source>
</evidence>
<dbReference type="GO" id="GO:0004674">
    <property type="term" value="F:protein serine/threonine kinase activity"/>
    <property type="evidence" value="ECO:0007669"/>
    <property type="project" value="UniProtKB-KW"/>
</dbReference>
<dbReference type="SUPFAM" id="SSF56112">
    <property type="entry name" value="Protein kinase-like (PK-like)"/>
    <property type="match status" value="1"/>
</dbReference>
<dbReference type="InParanoid" id="A0A059A0X2"/>
<evidence type="ECO:0000256" key="7">
    <source>
        <dbReference type="ARBA" id="ARBA00022777"/>
    </source>
</evidence>
<dbReference type="CDD" id="cd01098">
    <property type="entry name" value="PAN_AP_plant"/>
    <property type="match status" value="1"/>
</dbReference>
<evidence type="ECO:0000259" key="18">
    <source>
        <dbReference type="PROSITE" id="PS50948"/>
    </source>
</evidence>
<dbReference type="Pfam" id="PF00069">
    <property type="entry name" value="Pkinase"/>
    <property type="match status" value="1"/>
</dbReference>
<keyword evidence="2 13" id="KW-0723">Serine/threonine-protein kinase</keyword>
<evidence type="ECO:0000256" key="3">
    <source>
        <dbReference type="ARBA" id="ARBA00022679"/>
    </source>
</evidence>
<keyword evidence="12" id="KW-0325">Glycoprotein</keyword>
<evidence type="ECO:0000313" key="19">
    <source>
        <dbReference type="EMBL" id="KCW47346.1"/>
    </source>
</evidence>
<dbReference type="PROSITE" id="PS50948">
    <property type="entry name" value="PAN"/>
    <property type="match status" value="1"/>
</dbReference>
<comment type="similarity">
    <text evidence="13">Belongs to the protein kinase superfamily. Ser/Thr protein kinase family.</text>
</comment>
<dbReference type="Gene3D" id="1.10.510.10">
    <property type="entry name" value="Transferase(Phosphotransferase) domain 1"/>
    <property type="match status" value="1"/>
</dbReference>
<dbReference type="OMA" id="WRNPQNP"/>
<organism evidence="19">
    <name type="scientific">Eucalyptus grandis</name>
    <name type="common">Flooded gum</name>
    <dbReference type="NCBI Taxonomy" id="71139"/>
    <lineage>
        <taxon>Eukaryota</taxon>
        <taxon>Viridiplantae</taxon>
        <taxon>Streptophyta</taxon>
        <taxon>Embryophyta</taxon>
        <taxon>Tracheophyta</taxon>
        <taxon>Spermatophyta</taxon>
        <taxon>Magnoliopsida</taxon>
        <taxon>eudicotyledons</taxon>
        <taxon>Gunneridae</taxon>
        <taxon>Pentapetalae</taxon>
        <taxon>rosids</taxon>
        <taxon>malvids</taxon>
        <taxon>Myrtales</taxon>
        <taxon>Myrtaceae</taxon>
        <taxon>Myrtoideae</taxon>
        <taxon>Eucalypteae</taxon>
        <taxon>Eucalyptus</taxon>
    </lineage>
</organism>
<dbReference type="FunFam" id="2.90.10.10:FF:000002">
    <property type="entry name" value="Serine/threonine-protein kinase"/>
    <property type="match status" value="1"/>
</dbReference>
<keyword evidence="4 15" id="KW-0812">Transmembrane</keyword>
<dbReference type="Pfam" id="PF00954">
    <property type="entry name" value="S_locus_glycop"/>
    <property type="match status" value="1"/>
</dbReference>
<dbReference type="GO" id="GO:0048544">
    <property type="term" value="P:recognition of pollen"/>
    <property type="evidence" value="ECO:0007669"/>
    <property type="project" value="InterPro"/>
</dbReference>
<dbReference type="InterPro" id="IPR000858">
    <property type="entry name" value="S_locus_glycoprot_dom"/>
</dbReference>
<comment type="subcellular location">
    <subcellularLocation>
        <location evidence="1">Membrane</location>
        <topology evidence="1">Single-pass membrane protein</topology>
    </subcellularLocation>
</comment>
<keyword evidence="3 13" id="KW-0808">Transferase</keyword>
<dbReference type="InterPro" id="IPR000719">
    <property type="entry name" value="Prot_kinase_dom"/>
</dbReference>
<evidence type="ECO:0000259" key="16">
    <source>
        <dbReference type="PROSITE" id="PS50011"/>
    </source>
</evidence>
<dbReference type="Pfam" id="PF01453">
    <property type="entry name" value="B_lectin"/>
    <property type="match status" value="1"/>
</dbReference>
<protein>
    <recommendedName>
        <fullName evidence="13">Receptor-like serine/threonine-protein kinase</fullName>
        <ecNumber evidence="13">2.7.11.1</ecNumber>
    </recommendedName>
</protein>
<dbReference type="SMART" id="SM00473">
    <property type="entry name" value="PAN_AP"/>
    <property type="match status" value="1"/>
</dbReference>
<comment type="catalytic activity">
    <reaction evidence="13">
        <text>L-seryl-[protein] + ATP = O-phospho-L-seryl-[protein] + ADP + H(+)</text>
        <dbReference type="Rhea" id="RHEA:17989"/>
        <dbReference type="Rhea" id="RHEA-COMP:9863"/>
        <dbReference type="Rhea" id="RHEA-COMP:11604"/>
        <dbReference type="ChEBI" id="CHEBI:15378"/>
        <dbReference type="ChEBI" id="CHEBI:29999"/>
        <dbReference type="ChEBI" id="CHEBI:30616"/>
        <dbReference type="ChEBI" id="CHEBI:83421"/>
        <dbReference type="ChEBI" id="CHEBI:456216"/>
        <dbReference type="EC" id="2.7.11.1"/>
    </reaction>
</comment>
<dbReference type="PANTHER" id="PTHR47974:SF19">
    <property type="entry name" value="RECEPTOR-LIKE SERINE_THREONINE-PROTEIN KINASE"/>
    <property type="match status" value="1"/>
</dbReference>
<accession>A0A059A0X2</accession>
<evidence type="ECO:0000256" key="2">
    <source>
        <dbReference type="ARBA" id="ARBA00022527"/>
    </source>
</evidence>
<dbReference type="PANTHER" id="PTHR47974">
    <property type="entry name" value="OS07G0415500 PROTEIN"/>
    <property type="match status" value="1"/>
</dbReference>
<dbReference type="InterPro" id="IPR011009">
    <property type="entry name" value="Kinase-like_dom_sf"/>
</dbReference>
<dbReference type="FunFam" id="3.30.200.20:FF:000178">
    <property type="entry name" value="serine/threonine-protein kinase PBS1-like"/>
    <property type="match status" value="1"/>
</dbReference>
<evidence type="ECO:0000256" key="11">
    <source>
        <dbReference type="ARBA" id="ARBA00023157"/>
    </source>
</evidence>
<dbReference type="CDD" id="cd00028">
    <property type="entry name" value="B_lectin"/>
    <property type="match status" value="1"/>
</dbReference>
<keyword evidence="5" id="KW-0732">Signal</keyword>
<dbReference type="SMART" id="SM00220">
    <property type="entry name" value="S_TKc"/>
    <property type="match status" value="1"/>
</dbReference>
<dbReference type="Gene3D" id="3.30.200.20">
    <property type="entry name" value="Phosphorylase Kinase, domain 1"/>
    <property type="match status" value="1"/>
</dbReference>
<feature type="transmembrane region" description="Helical" evidence="15">
    <location>
        <begin position="452"/>
        <end position="473"/>
    </location>
</feature>
<dbReference type="InterPro" id="IPR003609">
    <property type="entry name" value="Pan_app"/>
</dbReference>
<dbReference type="FunFam" id="1.10.510.10:FF:000537">
    <property type="entry name" value="Putative receptor-like protein kinase"/>
    <property type="match status" value="1"/>
</dbReference>
<dbReference type="InterPro" id="IPR001480">
    <property type="entry name" value="Bulb-type_lectin_dom"/>
</dbReference>
<feature type="domain" description="Protein kinase" evidence="16">
    <location>
        <begin position="499"/>
        <end position="772"/>
    </location>
</feature>
<dbReference type="InterPro" id="IPR008271">
    <property type="entry name" value="Ser/Thr_kinase_AS"/>
</dbReference>
<reference evidence="19" key="1">
    <citation type="submission" date="2013-07" db="EMBL/GenBank/DDBJ databases">
        <title>The genome of Eucalyptus grandis.</title>
        <authorList>
            <person name="Schmutz J."/>
            <person name="Hayes R."/>
            <person name="Myburg A."/>
            <person name="Tuskan G."/>
            <person name="Grattapaglia D."/>
            <person name="Rokhsar D.S."/>
        </authorList>
    </citation>
    <scope>NUCLEOTIDE SEQUENCE</scope>
    <source>
        <tissue evidence="19">Leaf extractions</tissue>
    </source>
</reference>
<dbReference type="PROSITE" id="PS50927">
    <property type="entry name" value="BULB_LECTIN"/>
    <property type="match status" value="1"/>
</dbReference>
<dbReference type="SUPFAM" id="SSF51110">
    <property type="entry name" value="alpha-D-mannose-specific plant lectins"/>
    <property type="match status" value="1"/>
</dbReference>
<evidence type="ECO:0000256" key="12">
    <source>
        <dbReference type="ARBA" id="ARBA00023180"/>
    </source>
</evidence>
<evidence type="ECO:0000256" key="14">
    <source>
        <dbReference type="PROSITE-ProRule" id="PRU10141"/>
    </source>
</evidence>
<dbReference type="Gramene" id="KCW47346">
    <property type="protein sequence ID" value="KCW47346"/>
    <property type="gene ID" value="EUGRSUZ_K01133"/>
</dbReference>
<dbReference type="PIRSF" id="PIRSF000641">
    <property type="entry name" value="SRK"/>
    <property type="match status" value="1"/>
</dbReference>
<dbReference type="CDD" id="cd14066">
    <property type="entry name" value="STKc_IRAK"/>
    <property type="match status" value="1"/>
</dbReference>
<comment type="catalytic activity">
    <reaction evidence="13">
        <text>L-threonyl-[protein] + ATP = O-phospho-L-threonyl-[protein] + ADP + H(+)</text>
        <dbReference type="Rhea" id="RHEA:46608"/>
        <dbReference type="Rhea" id="RHEA-COMP:11060"/>
        <dbReference type="Rhea" id="RHEA-COMP:11605"/>
        <dbReference type="ChEBI" id="CHEBI:15378"/>
        <dbReference type="ChEBI" id="CHEBI:30013"/>
        <dbReference type="ChEBI" id="CHEBI:30616"/>
        <dbReference type="ChEBI" id="CHEBI:61977"/>
        <dbReference type="ChEBI" id="CHEBI:456216"/>
        <dbReference type="EC" id="2.7.11.1"/>
    </reaction>
</comment>
<evidence type="ECO:0000259" key="17">
    <source>
        <dbReference type="PROSITE" id="PS50927"/>
    </source>
</evidence>
<dbReference type="PROSITE" id="PS00108">
    <property type="entry name" value="PROTEIN_KINASE_ST"/>
    <property type="match status" value="1"/>
</dbReference>
<evidence type="ECO:0000256" key="1">
    <source>
        <dbReference type="ARBA" id="ARBA00004167"/>
    </source>
</evidence>